<dbReference type="Pfam" id="PF00593">
    <property type="entry name" value="TonB_dep_Rec_b-barrel"/>
    <property type="match status" value="1"/>
</dbReference>
<keyword evidence="14" id="KW-0675">Receptor</keyword>
<name>A0A7W7AZB3_9SPHN</name>
<sequence>MTLCAISPAFAQSSGTPPARTIDEEIVVTGSLLARSGFDAPTPVTAIGTEDLLRVNAPDISNVVNQMPAVRASLTPASTGNLSSLAAGNYIDLRGLGYLRTQVLIDGRRYSPNTPSGGVNVSSIPQTLVRGIDIVTGGASAAYGSDAVAGVVNFLIDDEFQGLKGKVQGGITDHNDYRNYLASVAYGTNFADNRIRLTVAVEAAQNSGIDFIGDRDWGNNPSRIANPAWTATNDEPRNLVVMGAKAANVAYGGVINSPGALRGLQFAPDGSAIPFNYGSLVTTSSMVGGDGVNATADNVGSVPSERYAAFGRLTFDATDSLKIFAEINYSKIQSRFPTLSRTEQLTIRADNPFIPESVRDVMISEGIPSFVMGRSLNDYARGDIDMDIDTLQAVFGAEGSFGDSWKWDAYYSHGRTKNVLHLEQRVTSRFALALDAVTDPNTGAAACRSTLTNPGNGCVPINLIGEGNVTDAALNYINGMSRREWDIKQNIVAGTVRGEPFSTWAGPVGVAVGAEYRSWKVDTTSDPISQVQGYLGGGTIPYSGKIEVKEVFGEILVPLASGESWARDLSLNLAGRITDYSTSGTVETWKAGVNYAINDSIRLRATRSRDIRAPGLEELFAAGSTSTLSVQDPEFGGESYSVQAANTGNPTLTPEKADTLTAGIVLTPDFLPGFKFSVDYYDIKMKNAIIALTPATIVDQCYTTAPQLCSLITRGGDGRITRVLNGPVNLQRVQVRGIDFESSYRFPLGAGDINLRALATYIDKAVIDDGITASELHDAVNQPTIAALGGNPRWRFNTSASYITDQARLSVTGRYVGGGRIDPSFTSKDLDVLRVKGRLYFDISGEYAIIERGESTVALFGSIQNLLDQNPPITGVGGYGTTRSLYDTIGRIYNVGVRFQF</sequence>
<feature type="short sequence motif" description="TonB C-terminal box" evidence="10">
    <location>
        <begin position="884"/>
        <end position="901"/>
    </location>
</feature>
<dbReference type="GO" id="GO:0009279">
    <property type="term" value="C:cell outer membrane"/>
    <property type="evidence" value="ECO:0007669"/>
    <property type="project" value="UniProtKB-SubCell"/>
</dbReference>
<feature type="domain" description="TonB-dependent receptor plug" evidence="13">
    <location>
        <begin position="39"/>
        <end position="151"/>
    </location>
</feature>
<dbReference type="InterPro" id="IPR036942">
    <property type="entry name" value="Beta-barrel_TonB_sf"/>
</dbReference>
<evidence type="ECO:0000256" key="1">
    <source>
        <dbReference type="ARBA" id="ARBA00004571"/>
    </source>
</evidence>
<comment type="caution">
    <text evidence="14">The sequence shown here is derived from an EMBL/GenBank/DDBJ whole genome shotgun (WGS) entry which is preliminary data.</text>
</comment>
<evidence type="ECO:0000259" key="12">
    <source>
        <dbReference type="Pfam" id="PF00593"/>
    </source>
</evidence>
<keyword evidence="2 9" id="KW-0813">Transport</keyword>
<evidence type="ECO:0000256" key="8">
    <source>
        <dbReference type="ARBA" id="ARBA00023237"/>
    </source>
</evidence>
<feature type="domain" description="TonB-dependent receptor-like beta-barrel" evidence="12">
    <location>
        <begin position="380"/>
        <end position="866"/>
    </location>
</feature>
<organism evidence="14 15">
    <name type="scientific">Sphingosinicella soli</name>
    <dbReference type="NCBI Taxonomy" id="333708"/>
    <lineage>
        <taxon>Bacteria</taxon>
        <taxon>Pseudomonadati</taxon>
        <taxon>Pseudomonadota</taxon>
        <taxon>Alphaproteobacteria</taxon>
        <taxon>Sphingomonadales</taxon>
        <taxon>Sphingosinicellaceae</taxon>
        <taxon>Sphingosinicella</taxon>
    </lineage>
</organism>
<keyword evidence="3 9" id="KW-1134">Transmembrane beta strand</keyword>
<dbReference type="EMBL" id="JACHNZ010000006">
    <property type="protein sequence ID" value="MBB4631141.1"/>
    <property type="molecule type" value="Genomic_DNA"/>
</dbReference>
<gene>
    <name evidence="14" type="ORF">GGQ98_000748</name>
</gene>
<accession>A0A7W7AZB3</accession>
<protein>
    <submittedName>
        <fullName evidence="14">Outer membrane receptor protein involved in Fe transport</fullName>
    </submittedName>
</protein>
<keyword evidence="4 9" id="KW-0812">Transmembrane</keyword>
<dbReference type="InterPro" id="IPR037066">
    <property type="entry name" value="Plug_dom_sf"/>
</dbReference>
<keyword evidence="15" id="KW-1185">Reference proteome</keyword>
<dbReference type="AlphaFoldDB" id="A0A7W7AZB3"/>
<dbReference type="RefSeq" id="WP_184065291.1">
    <property type="nucleotide sequence ID" value="NZ_JACHNZ010000006.1"/>
</dbReference>
<evidence type="ECO:0000256" key="2">
    <source>
        <dbReference type="ARBA" id="ARBA00022448"/>
    </source>
</evidence>
<dbReference type="PROSITE" id="PS52016">
    <property type="entry name" value="TONB_DEPENDENT_REC_3"/>
    <property type="match status" value="1"/>
</dbReference>
<evidence type="ECO:0000313" key="14">
    <source>
        <dbReference type="EMBL" id="MBB4631141.1"/>
    </source>
</evidence>
<keyword evidence="8 9" id="KW-0998">Cell outer membrane</keyword>
<evidence type="ECO:0000256" key="11">
    <source>
        <dbReference type="RuleBase" id="RU003357"/>
    </source>
</evidence>
<dbReference type="PANTHER" id="PTHR47234">
    <property type="match status" value="1"/>
</dbReference>
<dbReference type="Proteomes" id="UP000566324">
    <property type="component" value="Unassembled WGS sequence"/>
</dbReference>
<dbReference type="InterPro" id="IPR010917">
    <property type="entry name" value="TonB_rcpt_CS"/>
</dbReference>
<evidence type="ECO:0000256" key="4">
    <source>
        <dbReference type="ARBA" id="ARBA00022692"/>
    </source>
</evidence>
<evidence type="ECO:0000256" key="6">
    <source>
        <dbReference type="ARBA" id="ARBA00023077"/>
    </source>
</evidence>
<dbReference type="InterPro" id="IPR000531">
    <property type="entry name" value="Beta-barrel_TonB"/>
</dbReference>
<comment type="subcellular location">
    <subcellularLocation>
        <location evidence="1 9">Cell outer membrane</location>
        <topology evidence="1 9">Multi-pass membrane protein</topology>
    </subcellularLocation>
</comment>
<evidence type="ECO:0000256" key="9">
    <source>
        <dbReference type="PROSITE-ProRule" id="PRU01360"/>
    </source>
</evidence>
<evidence type="ECO:0000313" key="15">
    <source>
        <dbReference type="Proteomes" id="UP000566324"/>
    </source>
</evidence>
<dbReference type="InterPro" id="IPR039426">
    <property type="entry name" value="TonB-dep_rcpt-like"/>
</dbReference>
<comment type="similarity">
    <text evidence="9 11">Belongs to the TonB-dependent receptor family.</text>
</comment>
<dbReference type="Pfam" id="PF07715">
    <property type="entry name" value="Plug"/>
    <property type="match status" value="1"/>
</dbReference>
<keyword evidence="6 11" id="KW-0798">TonB box</keyword>
<evidence type="ECO:0000256" key="3">
    <source>
        <dbReference type="ARBA" id="ARBA00022452"/>
    </source>
</evidence>
<keyword evidence="7 9" id="KW-0472">Membrane</keyword>
<evidence type="ECO:0000256" key="7">
    <source>
        <dbReference type="ARBA" id="ARBA00023136"/>
    </source>
</evidence>
<dbReference type="Gene3D" id="2.170.130.10">
    <property type="entry name" value="TonB-dependent receptor, plug domain"/>
    <property type="match status" value="1"/>
</dbReference>
<evidence type="ECO:0000256" key="10">
    <source>
        <dbReference type="PROSITE-ProRule" id="PRU10144"/>
    </source>
</evidence>
<dbReference type="PANTHER" id="PTHR47234:SF3">
    <property type="entry name" value="SECRETIN_TONB SHORT N-TERMINAL DOMAIN-CONTAINING PROTEIN"/>
    <property type="match status" value="1"/>
</dbReference>
<dbReference type="SUPFAM" id="SSF56935">
    <property type="entry name" value="Porins"/>
    <property type="match status" value="1"/>
</dbReference>
<reference evidence="14 15" key="1">
    <citation type="submission" date="2020-08" db="EMBL/GenBank/DDBJ databases">
        <title>Genomic Encyclopedia of Type Strains, Phase IV (KMG-IV): sequencing the most valuable type-strain genomes for metagenomic binning, comparative biology and taxonomic classification.</title>
        <authorList>
            <person name="Goeker M."/>
        </authorList>
    </citation>
    <scope>NUCLEOTIDE SEQUENCE [LARGE SCALE GENOMIC DNA]</scope>
    <source>
        <strain evidence="14 15">DSM 17328</strain>
    </source>
</reference>
<keyword evidence="5" id="KW-0732">Signal</keyword>
<dbReference type="InterPro" id="IPR012910">
    <property type="entry name" value="Plug_dom"/>
</dbReference>
<evidence type="ECO:0000256" key="5">
    <source>
        <dbReference type="ARBA" id="ARBA00022729"/>
    </source>
</evidence>
<dbReference type="Gene3D" id="2.40.170.20">
    <property type="entry name" value="TonB-dependent receptor, beta-barrel domain"/>
    <property type="match status" value="1"/>
</dbReference>
<dbReference type="PROSITE" id="PS01156">
    <property type="entry name" value="TONB_DEPENDENT_REC_2"/>
    <property type="match status" value="1"/>
</dbReference>
<evidence type="ECO:0000259" key="13">
    <source>
        <dbReference type="Pfam" id="PF07715"/>
    </source>
</evidence>
<proteinExistence type="inferred from homology"/>